<evidence type="ECO:0000313" key="2">
    <source>
        <dbReference type="EMBL" id="KAJ4357989.1"/>
    </source>
</evidence>
<comment type="caution">
    <text evidence="2">The sequence shown here is derived from an EMBL/GenBank/DDBJ whole genome shotgun (WGS) entry which is preliminary data.</text>
</comment>
<feature type="region of interest" description="Disordered" evidence="1">
    <location>
        <begin position="1"/>
        <end position="78"/>
    </location>
</feature>
<dbReference type="InterPro" id="IPR025040">
    <property type="entry name" value="DUF3984"/>
</dbReference>
<evidence type="ECO:0000313" key="3">
    <source>
        <dbReference type="Proteomes" id="UP001140513"/>
    </source>
</evidence>
<gene>
    <name evidence="2" type="ORF">N0V89_002566</name>
</gene>
<feature type="compositionally biased region" description="Polar residues" evidence="1">
    <location>
        <begin position="227"/>
        <end position="236"/>
    </location>
</feature>
<feature type="region of interest" description="Disordered" evidence="1">
    <location>
        <begin position="330"/>
        <end position="357"/>
    </location>
</feature>
<dbReference type="Proteomes" id="UP001140513">
    <property type="component" value="Unassembled WGS sequence"/>
</dbReference>
<dbReference type="AlphaFoldDB" id="A0A9W8XSY7"/>
<dbReference type="EMBL" id="JAPEUX010000002">
    <property type="protein sequence ID" value="KAJ4357989.1"/>
    <property type="molecule type" value="Genomic_DNA"/>
</dbReference>
<name>A0A9W8XSY7_9PLEO</name>
<keyword evidence="3" id="KW-1185">Reference proteome</keyword>
<feature type="compositionally biased region" description="Polar residues" evidence="1">
    <location>
        <begin position="46"/>
        <end position="58"/>
    </location>
</feature>
<proteinExistence type="predicted"/>
<feature type="compositionally biased region" description="Acidic residues" evidence="1">
    <location>
        <begin position="330"/>
        <end position="344"/>
    </location>
</feature>
<reference evidence="2" key="1">
    <citation type="submission" date="2022-10" db="EMBL/GenBank/DDBJ databases">
        <title>Tapping the CABI collections for fungal endophytes: first genome assemblies for Collariella, Neodidymelliopsis, Ascochyta clinopodiicola, Didymella pomorum, Didymosphaeria variabile, Neocosmospora piperis and Neocucurbitaria cava.</title>
        <authorList>
            <person name="Hill R."/>
        </authorList>
    </citation>
    <scope>NUCLEOTIDE SEQUENCE</scope>
    <source>
        <strain evidence="2">IMI 356815</strain>
    </source>
</reference>
<dbReference type="Pfam" id="PF13136">
    <property type="entry name" value="DUF3984"/>
    <property type="match status" value="1"/>
</dbReference>
<evidence type="ECO:0008006" key="4">
    <source>
        <dbReference type="Google" id="ProtNLM"/>
    </source>
</evidence>
<organism evidence="2 3">
    <name type="scientific">Didymosphaeria variabile</name>
    <dbReference type="NCBI Taxonomy" id="1932322"/>
    <lineage>
        <taxon>Eukaryota</taxon>
        <taxon>Fungi</taxon>
        <taxon>Dikarya</taxon>
        <taxon>Ascomycota</taxon>
        <taxon>Pezizomycotina</taxon>
        <taxon>Dothideomycetes</taxon>
        <taxon>Pleosporomycetidae</taxon>
        <taxon>Pleosporales</taxon>
        <taxon>Massarineae</taxon>
        <taxon>Didymosphaeriaceae</taxon>
        <taxon>Didymosphaeria</taxon>
    </lineage>
</organism>
<feature type="region of interest" description="Disordered" evidence="1">
    <location>
        <begin position="223"/>
        <end position="258"/>
    </location>
</feature>
<dbReference type="GeneID" id="80906096"/>
<feature type="compositionally biased region" description="Low complexity" evidence="1">
    <location>
        <begin position="64"/>
        <end position="73"/>
    </location>
</feature>
<protein>
    <recommendedName>
        <fullName evidence="4">DUF3984 domain-containing protein</fullName>
    </recommendedName>
</protein>
<dbReference type="RefSeq" id="XP_056074848.1">
    <property type="nucleotide sequence ID" value="XM_056211375.1"/>
</dbReference>
<feature type="compositionally biased region" description="Polar residues" evidence="1">
    <location>
        <begin position="1"/>
        <end position="28"/>
    </location>
</feature>
<accession>A0A9W8XSY7</accession>
<feature type="compositionally biased region" description="Basic and acidic residues" evidence="1">
    <location>
        <begin position="345"/>
        <end position="357"/>
    </location>
</feature>
<evidence type="ECO:0000256" key="1">
    <source>
        <dbReference type="SAM" id="MobiDB-lite"/>
    </source>
</evidence>
<sequence length="424" mass="46782">MDPPRSQSTRRSYPNLHNLSLAPLSSQYPLDASAPPSPDEDRIYTPRTSYIAQKSAPTTPGILSLSQSRSSSRNGRRNNKAYAYDGYFMNPDVPVRDAGHVPKAKSTTALLPGVSFADQPKLQGRHHARKGTAPLPLRPAHLRHHTGESTNEWFHRAGMVIAGETRDSKGQGWLVRRESSTSLVHQSDGYEEYPSHEGRHMALLSGEHLTDVEYSIFTPRYSRAGSRAQSRVQSRAVSRAPSARTSRRGSRVGSRADLTMTAGLRTPSARHSLEMEDAMFEEGPLEADFVEADEENEGDEEEVARLARERGFGLGTWVDRLMGWTLFSVDEDGEESSSEDEEEGETPRPENMTKEELKLRREVEAKRRNLEREAIIAAAAVQAPNDRDKASDEAGAAVRPTLGEEGGGWADAAWLVSVAAKVLL</sequence>
<dbReference type="OrthoDB" id="5339776at2759"/>